<feature type="transmembrane region" description="Helical" evidence="13">
    <location>
        <begin position="94"/>
        <end position="116"/>
    </location>
</feature>
<evidence type="ECO:0000256" key="13">
    <source>
        <dbReference type="SAM" id="Phobius"/>
    </source>
</evidence>
<feature type="transmembrane region" description="Helical" evidence="13">
    <location>
        <begin position="363"/>
        <end position="381"/>
    </location>
</feature>
<name>A0AAQ1RW31_9FIRM</name>
<comment type="function">
    <text evidence="1">Multidrug efflux pump.</text>
</comment>
<reference evidence="15" key="1">
    <citation type="submission" date="2016-11" db="EMBL/GenBank/DDBJ databases">
        <authorList>
            <person name="Varghese N."/>
            <person name="Submissions S."/>
        </authorList>
    </citation>
    <scope>NUCLEOTIDE SEQUENCE</scope>
    <source>
        <strain evidence="15">DSM 4029</strain>
    </source>
</reference>
<sequence>MSRKIAIERDQGFYGSVLSLAIPLALQSALMYSVTTLNSIMLGALGEIPMSASAIADQPFNIVSGIFRGLTLGGAILIAQYWGKGDTKAIRRVIAIGIRCSVLISLLTAILVIAFPAPIMGVFSTDKAVIDAGIDYLRIVALTYPMFAVSNCYMLSIRATENARTPLLINLLSYGVNILLNYGFIFGKFGLPEMGITGVAIGTLLARGIEFACVLVHMLCLNKKVRMKLSDFVKRDKLLFKDFMTYAAPSLLSEMIFTIGMSAYSVIFGRLGTTTIAANTVAEVLHRIGSVFFAGLSGASSVIIGKTIGSGDIQRAKLQKKTFNVLAMGVGLFTTALLLVIKNFVLSLYNIAPETYAMADKMIVINAIFMIAFAYESLYVTGLQVGSGDATNILIYTTIIMWGVTMPIAFAGAFWFKLSPLVVFVILKCDYAVKGVYGYLRTRGDKWIKQVTRDEKDLQAQE</sequence>
<dbReference type="InterPro" id="IPR048279">
    <property type="entry name" value="MdtK-like"/>
</dbReference>
<evidence type="ECO:0000256" key="7">
    <source>
        <dbReference type="ARBA" id="ARBA00022475"/>
    </source>
</evidence>
<dbReference type="PANTHER" id="PTHR43298">
    <property type="entry name" value="MULTIDRUG RESISTANCE PROTEIN NORM-RELATED"/>
    <property type="match status" value="1"/>
</dbReference>
<comment type="similarity">
    <text evidence="3">Belongs to the multi antimicrobial extrusion (MATE) (TC 2.A.66.1) family.</text>
</comment>
<feature type="transmembrane region" description="Helical" evidence="13">
    <location>
        <begin position="243"/>
        <end position="264"/>
    </location>
</feature>
<keyword evidence="5" id="KW-0813">Transport</keyword>
<feature type="transmembrane region" description="Helical" evidence="13">
    <location>
        <begin position="12"/>
        <end position="32"/>
    </location>
</feature>
<reference evidence="16" key="2">
    <citation type="submission" date="2016-11" db="EMBL/GenBank/DDBJ databases">
        <authorList>
            <person name="Jaros S."/>
            <person name="Januszkiewicz K."/>
            <person name="Wedrychowicz H."/>
        </authorList>
    </citation>
    <scope>NUCLEOTIDE SEQUENCE [LARGE SCALE GENOMIC DNA]</scope>
    <source>
        <strain evidence="16">DSM 4029</strain>
    </source>
</reference>
<dbReference type="RefSeq" id="WP_021657965.1">
    <property type="nucleotide sequence ID" value="NZ_FQVY01000002.1"/>
</dbReference>
<feature type="transmembrane region" description="Helical" evidence="13">
    <location>
        <begin position="199"/>
        <end position="222"/>
    </location>
</feature>
<protein>
    <recommendedName>
        <fullName evidence="4">Probable multidrug resistance protein NorM</fullName>
    </recommendedName>
    <alternativeName>
        <fullName evidence="12">Multidrug-efflux transporter</fullName>
    </alternativeName>
</protein>
<keyword evidence="11 13" id="KW-0472">Membrane</keyword>
<dbReference type="EMBL" id="WWVX01000002">
    <property type="protein sequence ID" value="MZL69068.1"/>
    <property type="molecule type" value="Genomic_DNA"/>
</dbReference>
<comment type="subcellular location">
    <subcellularLocation>
        <location evidence="2">Cell membrane</location>
        <topology evidence="2">Multi-pass membrane protein</topology>
    </subcellularLocation>
</comment>
<dbReference type="NCBIfam" id="TIGR00797">
    <property type="entry name" value="matE"/>
    <property type="match status" value="1"/>
</dbReference>
<evidence type="ECO:0000256" key="1">
    <source>
        <dbReference type="ARBA" id="ARBA00003408"/>
    </source>
</evidence>
<evidence type="ECO:0000313" key="16">
    <source>
        <dbReference type="Proteomes" id="UP000184089"/>
    </source>
</evidence>
<feature type="transmembrane region" description="Helical" evidence="13">
    <location>
        <begin position="284"/>
        <end position="304"/>
    </location>
</feature>
<feature type="transmembrane region" description="Helical" evidence="13">
    <location>
        <begin position="393"/>
        <end position="415"/>
    </location>
</feature>
<reference evidence="14 17" key="3">
    <citation type="journal article" date="2019" name="Nat. Med.">
        <title>A library of human gut bacterial isolates paired with longitudinal multiomics data enables mechanistic microbiome research.</title>
        <authorList>
            <person name="Poyet M."/>
            <person name="Groussin M."/>
            <person name="Gibbons S.M."/>
            <person name="Avila-Pacheco J."/>
            <person name="Jiang X."/>
            <person name="Kearney S.M."/>
            <person name="Perrotta A.R."/>
            <person name="Berdy B."/>
            <person name="Zhao S."/>
            <person name="Lieberman T.D."/>
            <person name="Swanson P.K."/>
            <person name="Smith M."/>
            <person name="Roesemann S."/>
            <person name="Alexander J.E."/>
            <person name="Rich S.A."/>
            <person name="Livny J."/>
            <person name="Vlamakis H."/>
            <person name="Clish C."/>
            <person name="Bullock K."/>
            <person name="Deik A."/>
            <person name="Scott J."/>
            <person name="Pierce K.A."/>
            <person name="Xavier R.J."/>
            <person name="Alm E.J."/>
        </authorList>
    </citation>
    <scope>NUCLEOTIDE SEQUENCE [LARGE SCALE GENOMIC DNA]</scope>
    <source>
        <strain evidence="14 17">BIOML-A2</strain>
    </source>
</reference>
<dbReference type="PIRSF" id="PIRSF006603">
    <property type="entry name" value="DinF"/>
    <property type="match status" value="1"/>
</dbReference>
<evidence type="ECO:0000256" key="9">
    <source>
        <dbReference type="ARBA" id="ARBA00022989"/>
    </source>
</evidence>
<comment type="caution">
    <text evidence="15">The sequence shown here is derived from an EMBL/GenBank/DDBJ whole genome shotgun (WGS) entry which is preliminary data.</text>
</comment>
<keyword evidence="7" id="KW-1003">Cell membrane</keyword>
<dbReference type="CDD" id="cd13134">
    <property type="entry name" value="MATE_like_8"/>
    <property type="match status" value="1"/>
</dbReference>
<dbReference type="Pfam" id="PF01554">
    <property type="entry name" value="MatE"/>
    <property type="match status" value="2"/>
</dbReference>
<gene>
    <name evidence="14" type="ORF">GT747_04695</name>
    <name evidence="15" type="ORF">SAMN05444424_1511</name>
</gene>
<feature type="transmembrane region" description="Helical" evidence="13">
    <location>
        <begin position="136"/>
        <end position="155"/>
    </location>
</feature>
<evidence type="ECO:0000256" key="5">
    <source>
        <dbReference type="ARBA" id="ARBA00022448"/>
    </source>
</evidence>
<dbReference type="Proteomes" id="UP000474718">
    <property type="component" value="Unassembled WGS sequence"/>
</dbReference>
<organism evidence="15 16">
    <name type="scientific">Bittarella massiliensis</name>
    <name type="common">ex Durand et al. 2017</name>
    <dbReference type="NCBI Taxonomy" id="1720313"/>
    <lineage>
        <taxon>Bacteria</taxon>
        <taxon>Bacillati</taxon>
        <taxon>Bacillota</taxon>
        <taxon>Clostridia</taxon>
        <taxon>Eubacteriales</taxon>
        <taxon>Oscillospiraceae</taxon>
        <taxon>Bittarella (ex Durand et al. 2017)</taxon>
    </lineage>
</organism>
<evidence type="ECO:0000313" key="15">
    <source>
        <dbReference type="EMBL" id="SHG11115.1"/>
    </source>
</evidence>
<keyword evidence="17" id="KW-1185">Reference proteome</keyword>
<feature type="transmembrane region" description="Helical" evidence="13">
    <location>
        <begin position="325"/>
        <end position="351"/>
    </location>
</feature>
<evidence type="ECO:0000256" key="12">
    <source>
        <dbReference type="ARBA" id="ARBA00031636"/>
    </source>
</evidence>
<feature type="transmembrane region" description="Helical" evidence="13">
    <location>
        <begin position="167"/>
        <end position="187"/>
    </location>
</feature>
<dbReference type="InterPro" id="IPR050222">
    <property type="entry name" value="MATE_MdtK"/>
</dbReference>
<accession>A0AAQ1RW31</accession>
<dbReference type="GO" id="GO:0005886">
    <property type="term" value="C:plasma membrane"/>
    <property type="evidence" value="ECO:0007669"/>
    <property type="project" value="UniProtKB-SubCell"/>
</dbReference>
<evidence type="ECO:0000256" key="6">
    <source>
        <dbReference type="ARBA" id="ARBA00022449"/>
    </source>
</evidence>
<proteinExistence type="inferred from homology"/>
<evidence type="ECO:0000256" key="8">
    <source>
        <dbReference type="ARBA" id="ARBA00022692"/>
    </source>
</evidence>
<evidence type="ECO:0000256" key="4">
    <source>
        <dbReference type="ARBA" id="ARBA00020268"/>
    </source>
</evidence>
<dbReference type="EMBL" id="FQVY01000002">
    <property type="protein sequence ID" value="SHG11115.1"/>
    <property type="molecule type" value="Genomic_DNA"/>
</dbReference>
<dbReference type="GO" id="GO:0042910">
    <property type="term" value="F:xenobiotic transmembrane transporter activity"/>
    <property type="evidence" value="ECO:0007669"/>
    <property type="project" value="InterPro"/>
</dbReference>
<evidence type="ECO:0000313" key="14">
    <source>
        <dbReference type="EMBL" id="MZL69068.1"/>
    </source>
</evidence>
<evidence type="ECO:0000256" key="10">
    <source>
        <dbReference type="ARBA" id="ARBA00023065"/>
    </source>
</evidence>
<dbReference type="InterPro" id="IPR002528">
    <property type="entry name" value="MATE_fam"/>
</dbReference>
<dbReference type="GO" id="GO:0006811">
    <property type="term" value="P:monoatomic ion transport"/>
    <property type="evidence" value="ECO:0007669"/>
    <property type="project" value="UniProtKB-KW"/>
</dbReference>
<keyword evidence="6" id="KW-0050">Antiport</keyword>
<evidence type="ECO:0000256" key="3">
    <source>
        <dbReference type="ARBA" id="ARBA00010199"/>
    </source>
</evidence>
<dbReference type="AlphaFoldDB" id="A0AAQ1RW31"/>
<evidence type="ECO:0000256" key="11">
    <source>
        <dbReference type="ARBA" id="ARBA00023136"/>
    </source>
</evidence>
<dbReference type="Proteomes" id="UP000184089">
    <property type="component" value="Unassembled WGS sequence"/>
</dbReference>
<feature type="transmembrane region" description="Helical" evidence="13">
    <location>
        <begin position="421"/>
        <end position="440"/>
    </location>
</feature>
<dbReference type="PANTHER" id="PTHR43298:SF2">
    <property type="entry name" value="FMN_FAD EXPORTER YEEO-RELATED"/>
    <property type="match status" value="1"/>
</dbReference>
<keyword evidence="8 13" id="KW-0812">Transmembrane</keyword>
<evidence type="ECO:0000313" key="17">
    <source>
        <dbReference type="Proteomes" id="UP000474718"/>
    </source>
</evidence>
<keyword evidence="9 13" id="KW-1133">Transmembrane helix</keyword>
<feature type="transmembrane region" description="Helical" evidence="13">
    <location>
        <begin position="60"/>
        <end position="82"/>
    </location>
</feature>
<dbReference type="GO" id="GO:0015297">
    <property type="term" value="F:antiporter activity"/>
    <property type="evidence" value="ECO:0007669"/>
    <property type="project" value="UniProtKB-KW"/>
</dbReference>
<keyword evidence="10" id="KW-0406">Ion transport</keyword>
<evidence type="ECO:0000256" key="2">
    <source>
        <dbReference type="ARBA" id="ARBA00004651"/>
    </source>
</evidence>